<comment type="catalytic activity">
    <reaction evidence="6">
        <text>octanoate + ATP + CoA = octanoyl-CoA + AMP + diphosphate</text>
        <dbReference type="Rhea" id="RHEA:33631"/>
        <dbReference type="ChEBI" id="CHEBI:25646"/>
        <dbReference type="ChEBI" id="CHEBI:30616"/>
        <dbReference type="ChEBI" id="CHEBI:33019"/>
        <dbReference type="ChEBI" id="CHEBI:57287"/>
        <dbReference type="ChEBI" id="CHEBI:57386"/>
        <dbReference type="ChEBI" id="CHEBI:456215"/>
    </reaction>
</comment>
<evidence type="ECO:0000256" key="4">
    <source>
        <dbReference type="ARBA" id="ARBA00039009"/>
    </source>
</evidence>
<dbReference type="InterPro" id="IPR025110">
    <property type="entry name" value="AMP-bd_C"/>
</dbReference>
<evidence type="ECO:0000256" key="7">
    <source>
        <dbReference type="ARBA" id="ARBA00048277"/>
    </source>
</evidence>
<name>A0A814RKA6_ADIRI</name>
<evidence type="ECO:0000256" key="2">
    <source>
        <dbReference type="ARBA" id="ARBA00022598"/>
    </source>
</evidence>
<dbReference type="InterPro" id="IPR042099">
    <property type="entry name" value="ANL_N_sf"/>
</dbReference>
<dbReference type="SUPFAM" id="SSF56801">
    <property type="entry name" value="Acetyl-CoA synthetase-like"/>
    <property type="match status" value="1"/>
</dbReference>
<dbReference type="Pfam" id="PF00501">
    <property type="entry name" value="AMP-binding"/>
    <property type="match status" value="1"/>
</dbReference>
<dbReference type="EC" id="6.2.1.2" evidence="4"/>
<dbReference type="GO" id="GO:0006631">
    <property type="term" value="P:fatty acid metabolic process"/>
    <property type="evidence" value="ECO:0007669"/>
    <property type="project" value="TreeGrafter"/>
</dbReference>
<dbReference type="InterPro" id="IPR020845">
    <property type="entry name" value="AMP-binding_CS"/>
</dbReference>
<evidence type="ECO:0000313" key="12">
    <source>
        <dbReference type="Proteomes" id="UP000663828"/>
    </source>
</evidence>
<feature type="domain" description="AMP-binding enzyme C-terminal" evidence="9">
    <location>
        <begin position="471"/>
        <end position="545"/>
    </location>
</feature>
<comment type="catalytic activity">
    <reaction evidence="7">
        <text>a medium-chain fatty acid + ATP + CoA = a medium-chain fatty acyl-CoA + AMP + diphosphate</text>
        <dbReference type="Rhea" id="RHEA:48340"/>
        <dbReference type="ChEBI" id="CHEBI:30616"/>
        <dbReference type="ChEBI" id="CHEBI:33019"/>
        <dbReference type="ChEBI" id="CHEBI:57287"/>
        <dbReference type="ChEBI" id="CHEBI:59558"/>
        <dbReference type="ChEBI" id="CHEBI:90546"/>
        <dbReference type="ChEBI" id="CHEBI:456215"/>
        <dbReference type="EC" id="6.2.1.2"/>
    </reaction>
</comment>
<comment type="caution">
    <text evidence="10">The sequence shown here is derived from an EMBL/GenBank/DDBJ whole genome shotgun (WGS) entry which is preliminary data.</text>
</comment>
<sequence length="561" mass="63656">MDQNADFEFGKLTDSYFHHSSPTPFQYKTVAKSFDQVAIQNPNHVCYIFKTEEKRYTYAMLQREIDCMAYALIKLGFKKSDRIGIFLPNCPENIVFTYVASKIGLIRVYIYQFAVCRDLVHALKVIGCKGLILPSDDTALNTLREAMSDLNYQSQLKNETILEHVILTGSNSNTIKNAHTYDDLIKEGDVNKTEQQVLLDERQSSIDSCLPLCILLTSGTTGGPKAAVLTNFSVINIIASNWYHFGSICERICAPSSMSHVSSGVWTSLIPSFRKGTVIVPAPITDPEATMRAIHEENCTFFLSNPTLLRNMLSHPNRDKYNLSSLQYIAIGSTPIQPQFLRELESKFSFSRVGQLYGMTETGPLTDSFHCEDDRRHTSIGRCMPHVEIKIQNNNGRVAPIKTEGEIYARSRFMMRHYYEDKEKTTETFVEDGWLQTGDIGMMDEDGFVFFIGRKKEVIIRGGGNIWPVQIEKTIEEHQSISEAYVFSIPDLIEDEILCATVKLHPDMQCSANELYAFLADKLPSYKIPAHIRFIEEFSRTAIGKVSKAKLVEEMIEILRK</sequence>
<feature type="domain" description="AMP-dependent synthetase/ligase" evidence="8">
    <location>
        <begin position="34"/>
        <end position="419"/>
    </location>
</feature>
<keyword evidence="12" id="KW-1185">Reference proteome</keyword>
<evidence type="ECO:0000313" key="11">
    <source>
        <dbReference type="EMBL" id="CAF1430993.1"/>
    </source>
</evidence>
<evidence type="ECO:0000256" key="6">
    <source>
        <dbReference type="ARBA" id="ARBA00047319"/>
    </source>
</evidence>
<evidence type="ECO:0000256" key="3">
    <source>
        <dbReference type="ARBA" id="ARBA00037247"/>
    </source>
</evidence>
<dbReference type="Proteomes" id="UP000663828">
    <property type="component" value="Unassembled WGS sequence"/>
</dbReference>
<dbReference type="EMBL" id="CAJNOJ010000393">
    <property type="protein sequence ID" value="CAF1430993.1"/>
    <property type="molecule type" value="Genomic_DNA"/>
</dbReference>
<dbReference type="Pfam" id="PF13193">
    <property type="entry name" value="AMP-binding_C"/>
    <property type="match status" value="1"/>
</dbReference>
<gene>
    <name evidence="11" type="ORF">EDS130_LOCUS38201</name>
    <name evidence="10" type="ORF">XAT740_LOCUS20097</name>
</gene>
<dbReference type="InterPro" id="IPR045851">
    <property type="entry name" value="AMP-bd_C_sf"/>
</dbReference>
<dbReference type="InterPro" id="IPR000873">
    <property type="entry name" value="AMP-dep_synth/lig_dom"/>
</dbReference>
<dbReference type="Proteomes" id="UP000663852">
    <property type="component" value="Unassembled WGS sequence"/>
</dbReference>
<evidence type="ECO:0000256" key="5">
    <source>
        <dbReference type="ARBA" id="ARBA00039638"/>
    </source>
</evidence>
<dbReference type="AlphaFoldDB" id="A0A814RKA6"/>
<keyword evidence="2" id="KW-0436">Ligase</keyword>
<organism evidence="10 12">
    <name type="scientific">Adineta ricciae</name>
    <name type="common">Rotifer</name>
    <dbReference type="NCBI Taxonomy" id="249248"/>
    <lineage>
        <taxon>Eukaryota</taxon>
        <taxon>Metazoa</taxon>
        <taxon>Spiralia</taxon>
        <taxon>Gnathifera</taxon>
        <taxon>Rotifera</taxon>
        <taxon>Eurotatoria</taxon>
        <taxon>Bdelloidea</taxon>
        <taxon>Adinetida</taxon>
        <taxon>Adinetidae</taxon>
        <taxon>Adineta</taxon>
    </lineage>
</organism>
<evidence type="ECO:0000259" key="8">
    <source>
        <dbReference type="Pfam" id="PF00501"/>
    </source>
</evidence>
<proteinExistence type="inferred from homology"/>
<reference evidence="10" key="1">
    <citation type="submission" date="2021-02" db="EMBL/GenBank/DDBJ databases">
        <authorList>
            <person name="Nowell W R."/>
        </authorList>
    </citation>
    <scope>NUCLEOTIDE SEQUENCE</scope>
</reference>
<dbReference type="EMBL" id="CAJNOR010001391">
    <property type="protein sequence ID" value="CAF1134809.1"/>
    <property type="molecule type" value="Genomic_DNA"/>
</dbReference>
<dbReference type="PANTHER" id="PTHR43201:SF5">
    <property type="entry name" value="MEDIUM-CHAIN ACYL-COA LIGASE ACSF2, MITOCHONDRIAL"/>
    <property type="match status" value="1"/>
</dbReference>
<dbReference type="OrthoDB" id="10253115at2759"/>
<dbReference type="PANTHER" id="PTHR43201">
    <property type="entry name" value="ACYL-COA SYNTHETASE"/>
    <property type="match status" value="1"/>
</dbReference>
<evidence type="ECO:0000313" key="10">
    <source>
        <dbReference type="EMBL" id="CAF1134809.1"/>
    </source>
</evidence>
<dbReference type="PROSITE" id="PS00455">
    <property type="entry name" value="AMP_BINDING"/>
    <property type="match status" value="1"/>
</dbReference>
<evidence type="ECO:0000256" key="1">
    <source>
        <dbReference type="ARBA" id="ARBA00006432"/>
    </source>
</evidence>
<comment type="similarity">
    <text evidence="1">Belongs to the ATP-dependent AMP-binding enzyme family.</text>
</comment>
<dbReference type="Gene3D" id="3.40.50.12780">
    <property type="entry name" value="N-terminal domain of ligase-like"/>
    <property type="match status" value="1"/>
</dbReference>
<protein>
    <recommendedName>
        <fullName evidence="5">Medium-chain acyl-CoA ligase ACSF2, mitochondrial</fullName>
        <ecNumber evidence="4">6.2.1.2</ecNumber>
    </recommendedName>
</protein>
<dbReference type="GO" id="GO:0031956">
    <property type="term" value="F:medium-chain fatty acid-CoA ligase activity"/>
    <property type="evidence" value="ECO:0007669"/>
    <property type="project" value="UniProtKB-EC"/>
</dbReference>
<accession>A0A814RKA6</accession>
<evidence type="ECO:0000259" key="9">
    <source>
        <dbReference type="Pfam" id="PF13193"/>
    </source>
</evidence>
<dbReference type="Gene3D" id="3.30.300.30">
    <property type="match status" value="1"/>
</dbReference>
<comment type="function">
    <text evidence="3">Acyl-CoA synthases catalyze the initial reaction in fatty acid metabolism, by forming a thioester with CoA. Has some preference toward medium-chain substrates. Plays a role in adipocyte differentiation.</text>
</comment>